<evidence type="ECO:0000256" key="3">
    <source>
        <dbReference type="ARBA" id="ARBA00009759"/>
    </source>
</evidence>
<comment type="pathway">
    <text evidence="8">Polyol metabolism; myo-inositol biosynthesis; myo-inositol from D-glucose 6-phosphate: step 2/2.</text>
</comment>
<comment type="caution">
    <text evidence="9">The sequence shown here is derived from an EMBL/GenBank/DDBJ whole genome shotgun (WGS) entry which is preliminary data.</text>
</comment>
<comment type="similarity">
    <text evidence="3 8">Belongs to the inositol monophosphatase superfamily.</text>
</comment>
<feature type="binding site" evidence="7">
    <location>
        <position position="139"/>
    </location>
    <ligand>
        <name>Mg(2+)</name>
        <dbReference type="ChEBI" id="CHEBI:18420"/>
        <label>1</label>
        <note>catalytic</note>
    </ligand>
</feature>
<dbReference type="VEuPathDB" id="TriTrypDB:TRSC58_01107"/>
<dbReference type="GO" id="GO:0006021">
    <property type="term" value="P:inositol biosynthetic process"/>
    <property type="evidence" value="ECO:0007669"/>
    <property type="project" value="UniProtKB-UniPathway"/>
</dbReference>
<dbReference type="PRINTS" id="PR00377">
    <property type="entry name" value="IMPHPHTASES"/>
</dbReference>
<dbReference type="GO" id="GO:0007165">
    <property type="term" value="P:signal transduction"/>
    <property type="evidence" value="ECO:0007669"/>
    <property type="project" value="TreeGrafter"/>
</dbReference>
<keyword evidence="6 7" id="KW-0460">Magnesium</keyword>
<keyword evidence="5 8" id="KW-0378">Hydrolase</keyword>
<keyword evidence="10" id="KW-1185">Reference proteome</keyword>
<dbReference type="GO" id="GO:0046872">
    <property type="term" value="F:metal ion binding"/>
    <property type="evidence" value="ECO:0007669"/>
    <property type="project" value="UniProtKB-KW"/>
</dbReference>
<evidence type="ECO:0000256" key="1">
    <source>
        <dbReference type="ARBA" id="ARBA00001033"/>
    </source>
</evidence>
<proteinExistence type="inferred from homology"/>
<reference evidence="9 10" key="1">
    <citation type="submission" date="2013-07" db="EMBL/GenBank/DDBJ databases">
        <authorList>
            <person name="Stoco P.H."/>
            <person name="Wagner G."/>
            <person name="Gerber A."/>
            <person name="Zaha A."/>
            <person name="Thompson C."/>
            <person name="Bartholomeu D.C."/>
            <person name="Luckemeyer D.D."/>
            <person name="Bahia D."/>
            <person name="Loreto E."/>
            <person name="Prestes E.B."/>
            <person name="Lima F.M."/>
            <person name="Rodrigues-Luiz G."/>
            <person name="Vallejo G.A."/>
            <person name="Filho J.F."/>
            <person name="Monteiro K.M."/>
            <person name="Tyler K.M."/>
            <person name="de Almeida L.G."/>
            <person name="Ortiz M.F."/>
            <person name="Siervo M.A."/>
            <person name="de Moraes M.H."/>
            <person name="Cunha O.L."/>
            <person name="Mendonca-Neto R."/>
            <person name="Silva R."/>
            <person name="Teixeira S.M."/>
            <person name="Murta S.M."/>
            <person name="Sincero T.C."/>
            <person name="Mendes T.A."/>
            <person name="Urmenyi T.P."/>
            <person name="Silva V.G."/>
            <person name="da Rocha W.D."/>
            <person name="Andersson B."/>
            <person name="Romanha A.J."/>
            <person name="Steindel M."/>
            <person name="de Vasconcelos A.T."/>
            <person name="Grisard E.C."/>
        </authorList>
    </citation>
    <scope>NUCLEOTIDE SEQUENCE [LARGE SCALE GENOMIC DNA]</scope>
    <source>
        <strain evidence="9 10">SC58</strain>
    </source>
</reference>
<evidence type="ECO:0000256" key="7">
    <source>
        <dbReference type="PIRSR" id="PIRSR600760-2"/>
    </source>
</evidence>
<dbReference type="UniPathway" id="UPA00823">
    <property type="reaction ID" value="UER00788"/>
</dbReference>
<dbReference type="InterPro" id="IPR000760">
    <property type="entry name" value="Inositol_monophosphatase-like"/>
</dbReference>
<evidence type="ECO:0000313" key="10">
    <source>
        <dbReference type="Proteomes" id="UP000031737"/>
    </source>
</evidence>
<name>A0A061JCZ3_TRYRA</name>
<evidence type="ECO:0000256" key="6">
    <source>
        <dbReference type="ARBA" id="ARBA00022842"/>
    </source>
</evidence>
<dbReference type="GO" id="GO:0046854">
    <property type="term" value="P:phosphatidylinositol phosphate biosynthetic process"/>
    <property type="evidence" value="ECO:0007669"/>
    <property type="project" value="InterPro"/>
</dbReference>
<evidence type="ECO:0000256" key="5">
    <source>
        <dbReference type="ARBA" id="ARBA00022801"/>
    </source>
</evidence>
<organism evidence="9 10">
    <name type="scientific">Trypanosoma rangeli SC58</name>
    <dbReference type="NCBI Taxonomy" id="429131"/>
    <lineage>
        <taxon>Eukaryota</taxon>
        <taxon>Discoba</taxon>
        <taxon>Euglenozoa</taxon>
        <taxon>Kinetoplastea</taxon>
        <taxon>Metakinetoplastina</taxon>
        <taxon>Trypanosomatida</taxon>
        <taxon>Trypanosomatidae</taxon>
        <taxon>Trypanosoma</taxon>
        <taxon>Herpetosoma</taxon>
    </lineage>
</organism>
<dbReference type="InterPro" id="IPR020550">
    <property type="entry name" value="Inositol_monophosphatase_CS"/>
</dbReference>
<dbReference type="InterPro" id="IPR033942">
    <property type="entry name" value="IMPase"/>
</dbReference>
<dbReference type="PANTHER" id="PTHR20854">
    <property type="entry name" value="INOSITOL MONOPHOSPHATASE"/>
    <property type="match status" value="1"/>
</dbReference>
<dbReference type="Proteomes" id="UP000031737">
    <property type="component" value="Unassembled WGS sequence"/>
</dbReference>
<evidence type="ECO:0000256" key="2">
    <source>
        <dbReference type="ARBA" id="ARBA00001946"/>
    </source>
</evidence>
<dbReference type="Gene3D" id="3.30.540.10">
    <property type="entry name" value="Fructose-1,6-Bisphosphatase, subunit A, domain 1"/>
    <property type="match status" value="1"/>
</dbReference>
<comment type="catalytic activity">
    <reaction evidence="1 8">
        <text>a myo-inositol phosphate + H2O = myo-inositol + phosphate</text>
        <dbReference type="Rhea" id="RHEA:24056"/>
        <dbReference type="ChEBI" id="CHEBI:15377"/>
        <dbReference type="ChEBI" id="CHEBI:17268"/>
        <dbReference type="ChEBI" id="CHEBI:43474"/>
        <dbReference type="ChEBI" id="CHEBI:84139"/>
        <dbReference type="EC" id="3.1.3.25"/>
    </reaction>
</comment>
<dbReference type="PROSITE" id="PS00629">
    <property type="entry name" value="IMP_1"/>
    <property type="match status" value="1"/>
</dbReference>
<sequence>MEEYIDLEKALGVAIKAARSAGDIMREFYQLRREDTAAKVTRETKEGSYQTPSGADAPLKPSPLELLNIKSKSTANDLVTHYDTLCDETIMKILQRYDAKVENEKQKAGFGSFQFRFITEEISPDAPLTDDPTWIVDPIDGTTAFVHGGCDCCVSIGLTIKKRTVLAVVYCPFLGNTHHMMDDSSPTAVPVGELYTAIRGKGAFLNGQAIHVATGVLPTTALVTFNCPTRVRLSMEEMSNCKSQWEALKQAKHRRALEANGHIRQELALLPVQGIRSYGACALILAQIAAGRVDLYMEPAGMIWDVCAGSLLVTEAGGVVQNMWGREFGMEGTTTIVAAANETLAEYGAKLCKEVTYADFWKP</sequence>
<evidence type="ECO:0000256" key="4">
    <source>
        <dbReference type="ARBA" id="ARBA00022723"/>
    </source>
</evidence>
<dbReference type="Gene3D" id="3.40.190.80">
    <property type="match status" value="1"/>
</dbReference>
<accession>A0A061JCZ3</accession>
<dbReference type="EC" id="3.1.3.25" evidence="8"/>
<protein>
    <recommendedName>
        <fullName evidence="8">Inositol-1-monophosphatase</fullName>
        <ecNumber evidence="8">3.1.3.25</ecNumber>
    </recommendedName>
</protein>
<feature type="binding site" evidence="7">
    <location>
        <position position="140"/>
    </location>
    <ligand>
        <name>Mg(2+)</name>
        <dbReference type="ChEBI" id="CHEBI:18420"/>
        <label>1</label>
        <note>catalytic</note>
    </ligand>
</feature>
<dbReference type="PROSITE" id="PS00630">
    <property type="entry name" value="IMP_2"/>
    <property type="match status" value="1"/>
</dbReference>
<dbReference type="EMBL" id="AUPL01001107">
    <property type="protein sequence ID" value="ESL11152.1"/>
    <property type="molecule type" value="Genomic_DNA"/>
</dbReference>
<evidence type="ECO:0000313" key="9">
    <source>
        <dbReference type="EMBL" id="ESL11152.1"/>
    </source>
</evidence>
<dbReference type="SUPFAM" id="SSF56655">
    <property type="entry name" value="Carbohydrate phosphatase"/>
    <property type="match status" value="1"/>
</dbReference>
<comment type="cofactor">
    <cofactor evidence="2 7 8">
        <name>Mg(2+)</name>
        <dbReference type="ChEBI" id="CHEBI:18420"/>
    </cofactor>
</comment>
<feature type="binding site" evidence="7">
    <location>
        <position position="305"/>
    </location>
    <ligand>
        <name>Mg(2+)</name>
        <dbReference type="ChEBI" id="CHEBI:18420"/>
        <label>1</label>
        <note>catalytic</note>
    </ligand>
</feature>
<gene>
    <name evidence="9" type="ORF">TRSC58_01107</name>
</gene>
<dbReference type="PANTHER" id="PTHR20854:SF4">
    <property type="entry name" value="INOSITOL-1-MONOPHOSPHATASE-RELATED"/>
    <property type="match status" value="1"/>
</dbReference>
<feature type="binding site" evidence="7">
    <location>
        <position position="137"/>
    </location>
    <ligand>
        <name>Mg(2+)</name>
        <dbReference type="ChEBI" id="CHEBI:18420"/>
        <label>1</label>
        <note>catalytic</note>
    </ligand>
</feature>
<evidence type="ECO:0000256" key="8">
    <source>
        <dbReference type="RuleBase" id="RU364068"/>
    </source>
</evidence>
<dbReference type="InterPro" id="IPR020583">
    <property type="entry name" value="Inositol_monoP_metal-BS"/>
</dbReference>
<dbReference type="GO" id="GO:0008934">
    <property type="term" value="F:inositol monophosphate 1-phosphatase activity"/>
    <property type="evidence" value="ECO:0007669"/>
    <property type="project" value="InterPro"/>
</dbReference>
<dbReference type="CDD" id="cd01639">
    <property type="entry name" value="IMPase"/>
    <property type="match status" value="1"/>
</dbReference>
<dbReference type="OrthoDB" id="10254945at2759"/>
<dbReference type="Pfam" id="PF00459">
    <property type="entry name" value="Inositol_P"/>
    <property type="match status" value="1"/>
</dbReference>
<dbReference type="AlphaFoldDB" id="A0A061JCZ3"/>
<keyword evidence="4 7" id="KW-0479">Metal-binding</keyword>